<keyword evidence="1 3" id="KW-0193">Cuticle</keyword>
<name>A0ABD0SG90_LOXSC</name>
<dbReference type="Pfam" id="PF00379">
    <property type="entry name" value="Chitin_bind_4"/>
    <property type="match status" value="1"/>
</dbReference>
<dbReference type="EMBL" id="JBEDNZ010000021">
    <property type="protein sequence ID" value="KAL0818855.1"/>
    <property type="molecule type" value="Genomic_DNA"/>
</dbReference>
<sequence length="138" mass="14401">MKSIAVLCLCAVAVMGAPSGDRSAPAVELKDERDELGQYTLRYVTGEGTVVSETGRFVPTADGTGRVLVYEGEFKFVGDDGKVYITKYTAGAEGGYKVEGDHLPVAPAVPDVPLPEAPKVEVPVVAEPVVPAVAEPVV</sequence>
<keyword evidence="2 4" id="KW-0732">Signal</keyword>
<evidence type="ECO:0000256" key="4">
    <source>
        <dbReference type="SAM" id="SignalP"/>
    </source>
</evidence>
<dbReference type="Proteomes" id="UP001549921">
    <property type="component" value="Unassembled WGS sequence"/>
</dbReference>
<evidence type="ECO:0000256" key="2">
    <source>
        <dbReference type="ARBA" id="ARBA00022729"/>
    </source>
</evidence>
<dbReference type="InterPro" id="IPR031311">
    <property type="entry name" value="CHIT_BIND_RR_consensus"/>
</dbReference>
<accession>A0ABD0SG90</accession>
<evidence type="ECO:0000256" key="3">
    <source>
        <dbReference type="PROSITE-ProRule" id="PRU00497"/>
    </source>
</evidence>
<dbReference type="InterPro" id="IPR050468">
    <property type="entry name" value="Cuticle_Struct_Prot"/>
</dbReference>
<reference evidence="5 6" key="1">
    <citation type="submission" date="2024-06" db="EMBL/GenBank/DDBJ databases">
        <title>A chromosome-level genome assembly of beet webworm, Loxostege sticticalis.</title>
        <authorList>
            <person name="Zhang Y."/>
        </authorList>
    </citation>
    <scope>NUCLEOTIDE SEQUENCE [LARGE SCALE GENOMIC DNA]</scope>
    <source>
        <strain evidence="5">AQ028</strain>
        <tissue evidence="5">Male pupae</tissue>
    </source>
</reference>
<gene>
    <name evidence="5" type="ORF">ABMA28_008174</name>
</gene>
<dbReference type="GO" id="GO:0042302">
    <property type="term" value="F:structural constituent of cuticle"/>
    <property type="evidence" value="ECO:0007669"/>
    <property type="project" value="UniProtKB-UniRule"/>
</dbReference>
<comment type="caution">
    <text evidence="5">The sequence shown here is derived from an EMBL/GenBank/DDBJ whole genome shotgun (WGS) entry which is preliminary data.</text>
</comment>
<dbReference type="PROSITE" id="PS00233">
    <property type="entry name" value="CHIT_BIND_RR_1"/>
    <property type="match status" value="1"/>
</dbReference>
<feature type="signal peptide" evidence="4">
    <location>
        <begin position="1"/>
        <end position="16"/>
    </location>
</feature>
<dbReference type="PANTHER" id="PTHR10380:SF173">
    <property type="entry name" value="CUTICULAR PROTEIN 47EF, ISOFORM C-RELATED"/>
    <property type="match status" value="1"/>
</dbReference>
<evidence type="ECO:0000313" key="6">
    <source>
        <dbReference type="Proteomes" id="UP001549921"/>
    </source>
</evidence>
<proteinExistence type="predicted"/>
<evidence type="ECO:0000256" key="1">
    <source>
        <dbReference type="ARBA" id="ARBA00022460"/>
    </source>
</evidence>
<dbReference type="InterPro" id="IPR000618">
    <property type="entry name" value="Insect_cuticle"/>
</dbReference>
<dbReference type="PANTHER" id="PTHR10380">
    <property type="entry name" value="CUTICLE PROTEIN"/>
    <property type="match status" value="1"/>
</dbReference>
<feature type="chain" id="PRO_5044859254" evidence="4">
    <location>
        <begin position="17"/>
        <end position="138"/>
    </location>
</feature>
<protein>
    <submittedName>
        <fullName evidence="5">Uncharacterized protein</fullName>
    </submittedName>
</protein>
<dbReference type="PROSITE" id="PS51155">
    <property type="entry name" value="CHIT_BIND_RR_2"/>
    <property type="match status" value="1"/>
</dbReference>
<organism evidence="5 6">
    <name type="scientific">Loxostege sticticalis</name>
    <name type="common">Beet webworm moth</name>
    <dbReference type="NCBI Taxonomy" id="481309"/>
    <lineage>
        <taxon>Eukaryota</taxon>
        <taxon>Metazoa</taxon>
        <taxon>Ecdysozoa</taxon>
        <taxon>Arthropoda</taxon>
        <taxon>Hexapoda</taxon>
        <taxon>Insecta</taxon>
        <taxon>Pterygota</taxon>
        <taxon>Neoptera</taxon>
        <taxon>Endopterygota</taxon>
        <taxon>Lepidoptera</taxon>
        <taxon>Glossata</taxon>
        <taxon>Ditrysia</taxon>
        <taxon>Pyraloidea</taxon>
        <taxon>Crambidae</taxon>
        <taxon>Pyraustinae</taxon>
        <taxon>Loxostege</taxon>
    </lineage>
</organism>
<evidence type="ECO:0000313" key="5">
    <source>
        <dbReference type="EMBL" id="KAL0818855.1"/>
    </source>
</evidence>
<dbReference type="AlphaFoldDB" id="A0ABD0SG90"/>